<name>A0A2T3NIT2_9GAMM</name>
<comment type="caution">
    <text evidence="3">The sequence shown here is derived from an EMBL/GenBank/DDBJ whole genome shotgun (WGS) entry which is preliminary data.</text>
</comment>
<dbReference type="Proteomes" id="UP000241771">
    <property type="component" value="Unassembled WGS sequence"/>
</dbReference>
<proteinExistence type="predicted"/>
<evidence type="ECO:0000256" key="1">
    <source>
        <dbReference type="SAM" id="SignalP"/>
    </source>
</evidence>
<dbReference type="Pfam" id="PF00581">
    <property type="entry name" value="Rhodanese"/>
    <property type="match status" value="1"/>
</dbReference>
<dbReference type="RefSeq" id="WP_107272458.1">
    <property type="nucleotide sequence ID" value="NZ_PYMA01000017.1"/>
</dbReference>
<feature type="chain" id="PRO_5015517314" evidence="1">
    <location>
        <begin position="23"/>
        <end position="125"/>
    </location>
</feature>
<dbReference type="PANTHER" id="PTHR45431:SF3">
    <property type="entry name" value="RHODANESE-LIKE DOMAIN-CONTAINING PROTEIN 15, CHLOROPLASTIC"/>
    <property type="match status" value="1"/>
</dbReference>
<dbReference type="EMBL" id="PYMA01000017">
    <property type="protein sequence ID" value="PSW15161.1"/>
    <property type="molecule type" value="Genomic_DNA"/>
</dbReference>
<keyword evidence="1" id="KW-0732">Signal</keyword>
<evidence type="ECO:0000313" key="3">
    <source>
        <dbReference type="EMBL" id="PSW15161.1"/>
    </source>
</evidence>
<evidence type="ECO:0000313" key="4">
    <source>
        <dbReference type="Proteomes" id="UP000241771"/>
    </source>
</evidence>
<organism evidence="3 4">
    <name type="scientific">Photobacterium sanctipauli</name>
    <dbReference type="NCBI Taxonomy" id="1342794"/>
    <lineage>
        <taxon>Bacteria</taxon>
        <taxon>Pseudomonadati</taxon>
        <taxon>Pseudomonadota</taxon>
        <taxon>Gammaproteobacteria</taxon>
        <taxon>Vibrionales</taxon>
        <taxon>Vibrionaceae</taxon>
        <taxon>Photobacterium</taxon>
    </lineage>
</organism>
<evidence type="ECO:0000259" key="2">
    <source>
        <dbReference type="PROSITE" id="PS50206"/>
    </source>
</evidence>
<dbReference type="PROSITE" id="PS50206">
    <property type="entry name" value="RHODANESE_3"/>
    <property type="match status" value="1"/>
</dbReference>
<dbReference type="AlphaFoldDB" id="A0A2T3NIT2"/>
<accession>A0A2T3NIT2</accession>
<dbReference type="InterPro" id="IPR052367">
    <property type="entry name" value="Thiosulfate_ST/Rhodanese-like"/>
</dbReference>
<feature type="domain" description="Rhodanese" evidence="2">
    <location>
        <begin position="38"/>
        <end position="122"/>
    </location>
</feature>
<sequence length="125" mass="14065">MLQCRRPLVILALILLSGLSHAEVVTPEQFWQHHQASQHGKPLIIDVRTNDEFLAGHLPNAINIPYDQIERLTNIAEDKSQAIFLYCRSGRRSAIAEQAVLKQGYSNVYNGESYEALLEALPAKK</sequence>
<reference evidence="3 4" key="1">
    <citation type="submission" date="2018-01" db="EMBL/GenBank/DDBJ databases">
        <title>Whole genome sequencing of Histamine producing bacteria.</title>
        <authorList>
            <person name="Butler K."/>
        </authorList>
    </citation>
    <scope>NUCLEOTIDE SEQUENCE [LARGE SCALE GENOMIC DNA]</scope>
    <source>
        <strain evidence="3 4">DSM 100436</strain>
    </source>
</reference>
<dbReference type="SUPFAM" id="SSF52821">
    <property type="entry name" value="Rhodanese/Cell cycle control phosphatase"/>
    <property type="match status" value="1"/>
</dbReference>
<dbReference type="InterPro" id="IPR036873">
    <property type="entry name" value="Rhodanese-like_dom_sf"/>
</dbReference>
<gene>
    <name evidence="3" type="ORF">C9I98_21240</name>
</gene>
<feature type="signal peptide" evidence="1">
    <location>
        <begin position="1"/>
        <end position="22"/>
    </location>
</feature>
<keyword evidence="4" id="KW-1185">Reference proteome</keyword>
<dbReference type="SMART" id="SM00450">
    <property type="entry name" value="RHOD"/>
    <property type="match status" value="1"/>
</dbReference>
<dbReference type="Gene3D" id="3.40.250.10">
    <property type="entry name" value="Rhodanese-like domain"/>
    <property type="match status" value="1"/>
</dbReference>
<dbReference type="InterPro" id="IPR001763">
    <property type="entry name" value="Rhodanese-like_dom"/>
</dbReference>
<dbReference type="PANTHER" id="PTHR45431">
    <property type="entry name" value="RHODANESE-LIKE DOMAIN-CONTAINING PROTEIN 15, CHLOROPLASTIC"/>
    <property type="match status" value="1"/>
</dbReference>
<protein>
    <submittedName>
        <fullName evidence="3">Rhodanese-like domain-containing protein</fullName>
    </submittedName>
</protein>
<dbReference type="CDD" id="cd00158">
    <property type="entry name" value="RHOD"/>
    <property type="match status" value="1"/>
</dbReference>